<dbReference type="Pfam" id="PF01022">
    <property type="entry name" value="HTH_5"/>
    <property type="match status" value="1"/>
</dbReference>
<feature type="domain" description="HTH arsR-type" evidence="1">
    <location>
        <begin position="3"/>
        <end position="102"/>
    </location>
</feature>
<dbReference type="InterPro" id="IPR011991">
    <property type="entry name" value="ArsR-like_HTH"/>
</dbReference>
<dbReference type="GO" id="GO:0003700">
    <property type="term" value="F:DNA-binding transcription factor activity"/>
    <property type="evidence" value="ECO:0007669"/>
    <property type="project" value="InterPro"/>
</dbReference>
<dbReference type="InterPro" id="IPR001845">
    <property type="entry name" value="HTH_ArsR_DNA-bd_dom"/>
</dbReference>
<dbReference type="PROSITE" id="PS50987">
    <property type="entry name" value="HTH_ARSR_2"/>
    <property type="match status" value="1"/>
</dbReference>
<dbReference type="InterPro" id="IPR036388">
    <property type="entry name" value="WH-like_DNA-bd_sf"/>
</dbReference>
<reference evidence="2 3" key="1">
    <citation type="submission" date="2013-04" db="EMBL/GenBank/DDBJ databases">
        <title>Hyphomonas hirschiana VP5 Genome Sequencing.</title>
        <authorList>
            <person name="Lai Q."/>
            <person name="Shao Z."/>
        </authorList>
    </citation>
    <scope>NUCLEOTIDE SEQUENCE [LARGE SCALE GENOMIC DNA]</scope>
    <source>
        <strain evidence="2 3">VP5</strain>
    </source>
</reference>
<organism evidence="2 3">
    <name type="scientific">Hyphomonas hirschiana VP5</name>
    <dbReference type="NCBI Taxonomy" id="1280951"/>
    <lineage>
        <taxon>Bacteria</taxon>
        <taxon>Pseudomonadati</taxon>
        <taxon>Pseudomonadota</taxon>
        <taxon>Alphaproteobacteria</taxon>
        <taxon>Hyphomonadales</taxon>
        <taxon>Hyphomonadaceae</taxon>
        <taxon>Hyphomonas</taxon>
    </lineage>
</organism>
<dbReference type="PANTHER" id="PTHR42912">
    <property type="entry name" value="METHYLTRANSFERASE"/>
    <property type="match status" value="1"/>
</dbReference>
<dbReference type="InterPro" id="IPR013216">
    <property type="entry name" value="Methyltransf_11"/>
</dbReference>
<dbReference type="PRINTS" id="PR00778">
    <property type="entry name" value="HTHARSR"/>
</dbReference>
<keyword evidence="3" id="KW-1185">Reference proteome</keyword>
<dbReference type="NCBIfam" id="NF033788">
    <property type="entry name" value="HTH_metalloreg"/>
    <property type="match status" value="1"/>
</dbReference>
<dbReference type="Gene3D" id="3.40.50.150">
    <property type="entry name" value="Vaccinia Virus protein VP39"/>
    <property type="match status" value="1"/>
</dbReference>
<evidence type="ECO:0000313" key="3">
    <source>
        <dbReference type="Proteomes" id="UP000025061"/>
    </source>
</evidence>
<sequence>MICMSDAFDGLLERLRAAGEPTRLRLLALLRYQDLSVGELVQVLEQSQPRLSHHLKALSEAGLAERLPEGAFVFYRAARSGPGKDLLDALFAALGSDVPETEADLERLHTVMAGRAASAEAYFSSIAETWDTVRGLHYPNEAIETALLELAGKGPFRRLIDFGTGTGRMLALFAPLAAEAEGIDFSHRMLTVARANLESAGARNARVRFGNVTAVPFADASADLVIIHQVLHFLDTPGDAITEAGRVLAPGGQLLVTDFAPHDLEFLRAEHGHHRLGVRHDALAGWAAEAGLSLEKPLSFAPPENGAPGLTVNIWRALKPASVQEKAA</sequence>
<protein>
    <submittedName>
        <fullName evidence="2">ArsR family transcriptional regulator</fullName>
    </submittedName>
</protein>
<accession>A0A059FAC6</accession>
<dbReference type="CDD" id="cd02440">
    <property type="entry name" value="AdoMet_MTases"/>
    <property type="match status" value="1"/>
</dbReference>
<dbReference type="AlphaFoldDB" id="A0A059FAC6"/>
<evidence type="ECO:0000259" key="1">
    <source>
        <dbReference type="PROSITE" id="PS50987"/>
    </source>
</evidence>
<dbReference type="Pfam" id="PF08241">
    <property type="entry name" value="Methyltransf_11"/>
    <property type="match status" value="1"/>
</dbReference>
<dbReference type="PATRIC" id="fig|1280951.3.peg.3163"/>
<dbReference type="InterPro" id="IPR029063">
    <property type="entry name" value="SAM-dependent_MTases_sf"/>
</dbReference>
<evidence type="ECO:0000313" key="2">
    <source>
        <dbReference type="EMBL" id="KCZ87503.1"/>
    </source>
</evidence>
<dbReference type="EMBL" id="ARYI01000018">
    <property type="protein sequence ID" value="KCZ87503.1"/>
    <property type="molecule type" value="Genomic_DNA"/>
</dbReference>
<comment type="caution">
    <text evidence="2">The sequence shown here is derived from an EMBL/GenBank/DDBJ whole genome shotgun (WGS) entry which is preliminary data.</text>
</comment>
<gene>
    <name evidence="2" type="ORF">HHI_15678</name>
</gene>
<dbReference type="SUPFAM" id="SSF53335">
    <property type="entry name" value="S-adenosyl-L-methionine-dependent methyltransferases"/>
    <property type="match status" value="1"/>
</dbReference>
<name>A0A059FAC6_9PROT</name>
<dbReference type="GO" id="GO:0008757">
    <property type="term" value="F:S-adenosylmethionine-dependent methyltransferase activity"/>
    <property type="evidence" value="ECO:0007669"/>
    <property type="project" value="InterPro"/>
</dbReference>
<dbReference type="InterPro" id="IPR050508">
    <property type="entry name" value="Methyltransf_Superfamily"/>
</dbReference>
<dbReference type="Proteomes" id="UP000025061">
    <property type="component" value="Unassembled WGS sequence"/>
</dbReference>
<dbReference type="Gene3D" id="1.10.10.10">
    <property type="entry name" value="Winged helix-like DNA-binding domain superfamily/Winged helix DNA-binding domain"/>
    <property type="match status" value="1"/>
</dbReference>
<dbReference type="SUPFAM" id="SSF46785">
    <property type="entry name" value="Winged helix' DNA-binding domain"/>
    <property type="match status" value="1"/>
</dbReference>
<dbReference type="SMART" id="SM00418">
    <property type="entry name" value="HTH_ARSR"/>
    <property type="match status" value="1"/>
</dbReference>
<dbReference type="InterPro" id="IPR036390">
    <property type="entry name" value="WH_DNA-bd_sf"/>
</dbReference>
<proteinExistence type="predicted"/>
<dbReference type="CDD" id="cd00090">
    <property type="entry name" value="HTH_ARSR"/>
    <property type="match status" value="1"/>
</dbReference>